<comment type="caution">
    <text evidence="2">The sequence shown here is derived from an EMBL/GenBank/DDBJ whole genome shotgun (WGS) entry which is preliminary data.</text>
</comment>
<gene>
    <name evidence="2" type="ORF">PLEPLA_LOCUS15104</name>
</gene>
<name>A0A9N7UB79_PLEPL</name>
<dbReference type="AlphaFoldDB" id="A0A9N7UB79"/>
<keyword evidence="3" id="KW-1185">Reference proteome</keyword>
<accession>A0A9N7UB79</accession>
<sequence length="275" mass="30382">MAADTSPPRIAPIWWLRMSHAGRRARFPRLAARTCGVTSAQSPGRACDRVACIREMTENSSHLQLCSLAPLFRGGVEVKRRLRQCDQLHAMSSGIASSVTRDVWSSGVISGQGPIGFFNNTCTRRDVFEPRPQAHHSLTAGLVFGGEMMRSGGADTQRCSEVNWCVFLHRCVTGSGAQELVKLLELQATAQLSQLREAQWSEWPPPLDPQRPQMFLIQQEQEEAAPEAPRLSRGAVGRNYGESPERLTGTPLDDEEDSGTRLKAPDQTLDFTVTR</sequence>
<dbReference type="EMBL" id="CADEAL010000947">
    <property type="protein sequence ID" value="CAB1427166.1"/>
    <property type="molecule type" value="Genomic_DNA"/>
</dbReference>
<evidence type="ECO:0000256" key="1">
    <source>
        <dbReference type="SAM" id="MobiDB-lite"/>
    </source>
</evidence>
<organism evidence="2 3">
    <name type="scientific">Pleuronectes platessa</name>
    <name type="common">European plaice</name>
    <dbReference type="NCBI Taxonomy" id="8262"/>
    <lineage>
        <taxon>Eukaryota</taxon>
        <taxon>Metazoa</taxon>
        <taxon>Chordata</taxon>
        <taxon>Craniata</taxon>
        <taxon>Vertebrata</taxon>
        <taxon>Euteleostomi</taxon>
        <taxon>Actinopterygii</taxon>
        <taxon>Neopterygii</taxon>
        <taxon>Teleostei</taxon>
        <taxon>Neoteleostei</taxon>
        <taxon>Acanthomorphata</taxon>
        <taxon>Carangaria</taxon>
        <taxon>Pleuronectiformes</taxon>
        <taxon>Pleuronectoidei</taxon>
        <taxon>Pleuronectidae</taxon>
        <taxon>Pleuronectes</taxon>
    </lineage>
</organism>
<protein>
    <submittedName>
        <fullName evidence="2">Uncharacterized protein</fullName>
    </submittedName>
</protein>
<evidence type="ECO:0000313" key="2">
    <source>
        <dbReference type="EMBL" id="CAB1427166.1"/>
    </source>
</evidence>
<evidence type="ECO:0000313" key="3">
    <source>
        <dbReference type="Proteomes" id="UP001153269"/>
    </source>
</evidence>
<proteinExistence type="predicted"/>
<dbReference type="Proteomes" id="UP001153269">
    <property type="component" value="Unassembled WGS sequence"/>
</dbReference>
<feature type="region of interest" description="Disordered" evidence="1">
    <location>
        <begin position="221"/>
        <end position="275"/>
    </location>
</feature>
<reference evidence="2" key="1">
    <citation type="submission" date="2020-03" db="EMBL/GenBank/DDBJ databases">
        <authorList>
            <person name="Weist P."/>
        </authorList>
    </citation>
    <scope>NUCLEOTIDE SEQUENCE</scope>
</reference>